<organism evidence="1 2">
    <name type="scientific">Shouchella xiaoxiensis</name>
    <dbReference type="NCBI Taxonomy" id="766895"/>
    <lineage>
        <taxon>Bacteria</taxon>
        <taxon>Bacillati</taxon>
        <taxon>Bacillota</taxon>
        <taxon>Bacilli</taxon>
        <taxon>Bacillales</taxon>
        <taxon>Bacillaceae</taxon>
        <taxon>Shouchella</taxon>
    </lineage>
</organism>
<evidence type="ECO:0008006" key="3">
    <source>
        <dbReference type="Google" id="ProtNLM"/>
    </source>
</evidence>
<proteinExistence type="predicted"/>
<gene>
    <name evidence="1" type="ORF">JOC54_004097</name>
</gene>
<keyword evidence="2" id="KW-1185">Reference proteome</keyword>
<evidence type="ECO:0000313" key="2">
    <source>
        <dbReference type="Proteomes" id="UP001179280"/>
    </source>
</evidence>
<protein>
    <recommendedName>
        <fullName evidence="3">Phage protein</fullName>
    </recommendedName>
</protein>
<sequence>MKTKIIYKLDNGKETETVVFETTNLPFIPNRDDTWIRDGWGYVIGYREYTYSDDCVEVTVYGYREGKKR</sequence>
<name>A0ABS2T295_9BACI</name>
<comment type="caution">
    <text evidence="1">The sequence shown here is derived from an EMBL/GenBank/DDBJ whole genome shotgun (WGS) entry which is preliminary data.</text>
</comment>
<dbReference type="EMBL" id="JAFBCV010000017">
    <property type="protein sequence ID" value="MBM7840804.1"/>
    <property type="molecule type" value="Genomic_DNA"/>
</dbReference>
<reference evidence="1" key="1">
    <citation type="submission" date="2021-01" db="EMBL/GenBank/DDBJ databases">
        <title>Genomic Encyclopedia of Type Strains, Phase IV (KMG-IV): sequencing the most valuable type-strain genomes for metagenomic binning, comparative biology and taxonomic classification.</title>
        <authorList>
            <person name="Goeker M."/>
        </authorList>
    </citation>
    <scope>NUCLEOTIDE SEQUENCE</scope>
    <source>
        <strain evidence="1">DSM 21943</strain>
    </source>
</reference>
<accession>A0ABS2T295</accession>
<dbReference type="RefSeq" id="WP_204468625.1">
    <property type="nucleotide sequence ID" value="NZ_JAFBCV010000017.1"/>
</dbReference>
<dbReference type="Proteomes" id="UP001179280">
    <property type="component" value="Unassembled WGS sequence"/>
</dbReference>
<evidence type="ECO:0000313" key="1">
    <source>
        <dbReference type="EMBL" id="MBM7840804.1"/>
    </source>
</evidence>